<dbReference type="PANTHER" id="PTHR33121">
    <property type="entry name" value="CYCLIC DI-GMP PHOSPHODIESTERASE PDEF"/>
    <property type="match status" value="1"/>
</dbReference>
<dbReference type="EMBL" id="VTOY01000019">
    <property type="protein sequence ID" value="TYZ19849.1"/>
    <property type="molecule type" value="Genomic_DNA"/>
</dbReference>
<dbReference type="GO" id="GO:0071111">
    <property type="term" value="F:cyclic-guanylate-specific phosphodiesterase activity"/>
    <property type="evidence" value="ECO:0007669"/>
    <property type="project" value="InterPro"/>
</dbReference>
<dbReference type="InterPro" id="IPR001638">
    <property type="entry name" value="Solute-binding_3/MltF_N"/>
</dbReference>
<evidence type="ECO:0000313" key="3">
    <source>
        <dbReference type="EMBL" id="TYZ19849.1"/>
    </source>
</evidence>
<comment type="caution">
    <text evidence="3">The sequence shown here is derived from an EMBL/GenBank/DDBJ whole genome shotgun (WGS) entry which is preliminary data.</text>
</comment>
<evidence type="ECO:0000256" key="1">
    <source>
        <dbReference type="SAM" id="Phobius"/>
    </source>
</evidence>
<keyword evidence="1" id="KW-0472">Membrane</keyword>
<keyword evidence="4" id="KW-1185">Reference proteome</keyword>
<dbReference type="InterPro" id="IPR050706">
    <property type="entry name" value="Cyclic-di-GMP_PDE-like"/>
</dbReference>
<dbReference type="OrthoDB" id="9805474at2"/>
<dbReference type="Gene3D" id="3.40.190.10">
    <property type="entry name" value="Periplasmic binding protein-like II"/>
    <property type="match status" value="3"/>
</dbReference>
<proteinExistence type="predicted"/>
<dbReference type="SMART" id="SM00052">
    <property type="entry name" value="EAL"/>
    <property type="match status" value="1"/>
</dbReference>
<dbReference type="PANTHER" id="PTHR33121:SF70">
    <property type="entry name" value="SIGNALING PROTEIN YKOW"/>
    <property type="match status" value="1"/>
</dbReference>
<dbReference type="Pfam" id="PF00563">
    <property type="entry name" value="EAL"/>
    <property type="match status" value="1"/>
</dbReference>
<organism evidence="3 4">
    <name type="scientific">Selenomonas ruminis</name>
    <dbReference type="NCBI Taxonomy" id="2593411"/>
    <lineage>
        <taxon>Bacteria</taxon>
        <taxon>Bacillati</taxon>
        <taxon>Bacillota</taxon>
        <taxon>Negativicutes</taxon>
        <taxon>Selenomonadales</taxon>
        <taxon>Selenomonadaceae</taxon>
        <taxon>Selenomonas</taxon>
    </lineage>
</organism>
<feature type="transmembrane region" description="Helical" evidence="1">
    <location>
        <begin position="421"/>
        <end position="441"/>
    </location>
</feature>
<reference evidence="3 4" key="1">
    <citation type="submission" date="2019-08" db="EMBL/GenBank/DDBJ databases">
        <title>Selenomonas sp. mPRGC5 and Selenomonas sp. mPRGC8 isolated from ruminal fluid of dairy goat (Capra hircus).</title>
        <authorList>
            <person name="Poothong S."/>
            <person name="Nuengjamnong C."/>
            <person name="Tanasupawat S."/>
        </authorList>
    </citation>
    <scope>NUCLEOTIDE SEQUENCE [LARGE SCALE GENOMIC DNA]</scope>
    <source>
        <strain evidence="4">mPRGC5</strain>
    </source>
</reference>
<dbReference type="InterPro" id="IPR043128">
    <property type="entry name" value="Rev_trsase/Diguanyl_cyclase"/>
</dbReference>
<evidence type="ECO:0000313" key="4">
    <source>
        <dbReference type="Proteomes" id="UP000323646"/>
    </source>
</evidence>
<dbReference type="Proteomes" id="UP000323646">
    <property type="component" value="Unassembled WGS sequence"/>
</dbReference>
<dbReference type="InterPro" id="IPR001633">
    <property type="entry name" value="EAL_dom"/>
</dbReference>
<dbReference type="CDD" id="cd01948">
    <property type="entry name" value="EAL"/>
    <property type="match status" value="1"/>
</dbReference>
<sequence length="890" mass="100815">MGRVQRWYRHLATVLLVFGLITLIPPTASAYERPVLRVGYTNTINYLSRDEYGFYHGMTYETLENIATYMGVTLEYVPGTPAENLLRLHSGAIDLVTCEEVSQNLLPPTELTAPPAGTASIPLGYGIGWLLLSDQRPDLKANIQASQQSLNSISPLFGLHLLEKYQDQGGAALELTAEEKAYLKAHPIIRAMASPGQPPYTFFTEDGTHQGVIADIMNIIASDLGITIEISPETDQSSMMAHLTRGEIDLVTDIYSDYNWARQHNADLTIPYLTLNYVAVLRKDQSLPEKPIIACPRSHFYTHDYMEKMYPASQLQYYDTVAECMSAVNNRQADMTFVNAITAQSDIYQGNYYNLYITGNVVFSHEVAIAVSNLANPMLIRILNKEIAHLSQQQISSIINRQIYAVQSKDTLQSLIYRNPIGSLVLISSLLLGIILTLLLVMQLRRKHSEELYREAHYLKEVNMYNTRWFIQNLPKNLAAYDALRRQGKLFLMVMSAQRIAFMHELYSRQAFNKALQELGARIRRNNPWLLMDAISGDFFKLIVLCRLPEGFTMEQAAQKIANEAGTYVINDMLTTVHYHIGLCAIPKAGESTPEHLFDCVMLAHMESVASHKTTTYNEALRHELLKQKKMENLMAKALQNGEFQVYLQPKYDLQTQEALAAEALVRWQSPELGFLTPGDFMDLFEHNGFAIQLDYYMLKSICQYQKTRLENGQPVIPISVNQSGLHFSEENYLQRMQAIADDYQLPPGCLELEITETALIDYQTHDARDDASTIVNQLHQIGFCLSMDDFCTGYSSIAMLQNLPMDVMKIDRQMLLNAEESPRARTILHHIIELGKSLDMKVLTEGIETKQQEELLLSLGCRFGQGFLFAEPMPLEKFAGFLEQHAKKS</sequence>
<dbReference type="SUPFAM" id="SSF141868">
    <property type="entry name" value="EAL domain-like"/>
    <property type="match status" value="1"/>
</dbReference>
<dbReference type="SUPFAM" id="SSF53850">
    <property type="entry name" value="Periplasmic binding protein-like II"/>
    <property type="match status" value="2"/>
</dbReference>
<dbReference type="PROSITE" id="PS50883">
    <property type="entry name" value="EAL"/>
    <property type="match status" value="1"/>
</dbReference>
<gene>
    <name evidence="3" type="ORF">FZ040_12895</name>
</gene>
<dbReference type="RefSeq" id="WP_149172376.1">
    <property type="nucleotide sequence ID" value="NZ_VTOY01000019.1"/>
</dbReference>
<keyword evidence="1" id="KW-1133">Transmembrane helix</keyword>
<dbReference type="Gene3D" id="3.30.70.270">
    <property type="match status" value="1"/>
</dbReference>
<dbReference type="Pfam" id="PF00497">
    <property type="entry name" value="SBP_bac_3"/>
    <property type="match status" value="1"/>
</dbReference>
<evidence type="ECO:0000259" key="2">
    <source>
        <dbReference type="PROSITE" id="PS50883"/>
    </source>
</evidence>
<feature type="domain" description="EAL" evidence="2">
    <location>
        <begin position="628"/>
        <end position="887"/>
    </location>
</feature>
<name>A0A5D6VY73_9FIRM</name>
<accession>A0A5D6VY73</accession>
<dbReference type="AlphaFoldDB" id="A0A5D6VY73"/>
<dbReference type="Gene3D" id="3.20.20.450">
    <property type="entry name" value="EAL domain"/>
    <property type="match status" value="1"/>
</dbReference>
<dbReference type="InterPro" id="IPR035919">
    <property type="entry name" value="EAL_sf"/>
</dbReference>
<dbReference type="CDD" id="cd01007">
    <property type="entry name" value="PBP2_BvgS_HisK_like"/>
    <property type="match status" value="1"/>
</dbReference>
<protein>
    <submittedName>
        <fullName evidence="3">EAL domain-containing protein</fullName>
    </submittedName>
</protein>
<dbReference type="SMART" id="SM00062">
    <property type="entry name" value="PBPb"/>
    <property type="match status" value="1"/>
</dbReference>
<keyword evidence="1" id="KW-0812">Transmembrane</keyword>